<sequence length="69" mass="7882">MEDRPRDTAYSGSDRTLVPASRSVSCKKLHGFRLCSSCTPLEAFILQSSSMLKVLWTIKWRSCTPLRLY</sequence>
<reference evidence="1" key="1">
    <citation type="submission" date="2021-01" db="UniProtKB">
        <authorList>
            <consortium name="EnsemblPlants"/>
        </authorList>
    </citation>
    <scope>IDENTIFICATION</scope>
</reference>
<dbReference type="EnsemblPlants" id="Kaladp0001s0145.1.v1.1">
    <property type="protein sequence ID" value="Kaladp0001s0145.1.v1.1.CDS.1"/>
    <property type="gene ID" value="Kaladp0001s0145.v1.1"/>
</dbReference>
<dbReference type="Gramene" id="Kaladp0001s0145.1.v1.1">
    <property type="protein sequence ID" value="Kaladp0001s0145.1.v1.1.CDS.1"/>
    <property type="gene ID" value="Kaladp0001s0145.v1.1"/>
</dbReference>
<dbReference type="AlphaFoldDB" id="A0A7N0RAI8"/>
<evidence type="ECO:0000313" key="2">
    <source>
        <dbReference type="Proteomes" id="UP000594263"/>
    </source>
</evidence>
<dbReference type="Proteomes" id="UP000594263">
    <property type="component" value="Unplaced"/>
</dbReference>
<evidence type="ECO:0000313" key="1">
    <source>
        <dbReference type="EnsemblPlants" id="Kaladp0001s0145.1.v1.1.CDS.1"/>
    </source>
</evidence>
<proteinExistence type="predicted"/>
<keyword evidence="2" id="KW-1185">Reference proteome</keyword>
<name>A0A7N0RAI8_KALFE</name>
<accession>A0A7N0RAI8</accession>
<protein>
    <submittedName>
        <fullName evidence="1">Uncharacterized protein</fullName>
    </submittedName>
</protein>
<organism evidence="1 2">
    <name type="scientific">Kalanchoe fedtschenkoi</name>
    <name type="common">Lavender scallops</name>
    <name type="synonym">South American air plant</name>
    <dbReference type="NCBI Taxonomy" id="63787"/>
    <lineage>
        <taxon>Eukaryota</taxon>
        <taxon>Viridiplantae</taxon>
        <taxon>Streptophyta</taxon>
        <taxon>Embryophyta</taxon>
        <taxon>Tracheophyta</taxon>
        <taxon>Spermatophyta</taxon>
        <taxon>Magnoliopsida</taxon>
        <taxon>eudicotyledons</taxon>
        <taxon>Gunneridae</taxon>
        <taxon>Pentapetalae</taxon>
        <taxon>Saxifragales</taxon>
        <taxon>Crassulaceae</taxon>
        <taxon>Kalanchoe</taxon>
    </lineage>
</organism>